<reference evidence="1" key="1">
    <citation type="submission" date="2020-04" db="EMBL/GenBank/DDBJ databases">
        <title>A chromosome-scale assembly and high-density genetic map of the yellow drum (Nibea albiflora) genome.</title>
        <authorList>
            <person name="Xu D."/>
            <person name="Zhang W."/>
            <person name="Chen R."/>
            <person name="Tan P."/>
            <person name="Wang L."/>
            <person name="Song H."/>
            <person name="Tian L."/>
            <person name="Zhu Q."/>
            <person name="Wang B."/>
        </authorList>
    </citation>
    <scope>NUCLEOTIDE SEQUENCE</scope>
    <source>
        <strain evidence="1">ZJHYS-2018</strain>
    </source>
</reference>
<comment type="caution">
    <text evidence="1">The sequence shown here is derived from an EMBL/GenBank/DDBJ whole genome shotgun (WGS) entry which is preliminary data.</text>
</comment>
<proteinExistence type="predicted"/>
<evidence type="ECO:0000313" key="2">
    <source>
        <dbReference type="Proteomes" id="UP000805704"/>
    </source>
</evidence>
<gene>
    <name evidence="1" type="ORF">GBF38_022243</name>
</gene>
<evidence type="ECO:0000313" key="1">
    <source>
        <dbReference type="EMBL" id="KAG8015008.1"/>
    </source>
</evidence>
<sequence length="292" mass="32414">MHPNHDYLWSIDPNIPIAIVINGEVTHVNGTGFEKRIHTHVETGSITISNLTISDSGILLAQVLTKTGILEQRFNLSVHDNSLIPLNVLKGGNITLDTGLKKLQKEHKVMWTQGPDFSGKLIAQLNNFSTFIEESFKDILQLNLQTGSITLLRLTENYADYYCVKIMLGIEPHILRKYLITVFGPVSVPHISRTQINITHSVNDVNCSLRCSVESAPGVTLSWYRGEKKINQTSSSDISTNLTLRLVIQDQDEGNYSCVAANPVSKEAVTLNSTLWCPPHGTGTRTIYSFTI</sequence>
<protein>
    <submittedName>
        <fullName evidence="1">Uncharacterized protein</fullName>
    </submittedName>
</protein>
<organism evidence="1 2">
    <name type="scientific">Nibea albiflora</name>
    <name type="common">Yellow drum</name>
    <name type="synonym">Corvina albiflora</name>
    <dbReference type="NCBI Taxonomy" id="240163"/>
    <lineage>
        <taxon>Eukaryota</taxon>
        <taxon>Metazoa</taxon>
        <taxon>Chordata</taxon>
        <taxon>Craniata</taxon>
        <taxon>Vertebrata</taxon>
        <taxon>Euteleostomi</taxon>
        <taxon>Actinopterygii</taxon>
        <taxon>Neopterygii</taxon>
        <taxon>Teleostei</taxon>
        <taxon>Neoteleostei</taxon>
        <taxon>Acanthomorphata</taxon>
        <taxon>Eupercaria</taxon>
        <taxon>Sciaenidae</taxon>
        <taxon>Nibea</taxon>
    </lineage>
</organism>
<accession>A0ACB7FKN4</accession>
<keyword evidence="2" id="KW-1185">Reference proteome</keyword>
<name>A0ACB7FKN4_NIBAL</name>
<dbReference type="Proteomes" id="UP000805704">
    <property type="component" value="Chromosome 1"/>
</dbReference>
<dbReference type="EMBL" id="CM024789">
    <property type="protein sequence ID" value="KAG8015008.1"/>
    <property type="molecule type" value="Genomic_DNA"/>
</dbReference>